<accession>A0A0L6V1L4</accession>
<organism evidence="1 2">
    <name type="scientific">Puccinia sorghi</name>
    <dbReference type="NCBI Taxonomy" id="27349"/>
    <lineage>
        <taxon>Eukaryota</taxon>
        <taxon>Fungi</taxon>
        <taxon>Dikarya</taxon>
        <taxon>Basidiomycota</taxon>
        <taxon>Pucciniomycotina</taxon>
        <taxon>Pucciniomycetes</taxon>
        <taxon>Pucciniales</taxon>
        <taxon>Pucciniaceae</taxon>
        <taxon>Puccinia</taxon>
    </lineage>
</organism>
<dbReference type="EMBL" id="LAVV01007904">
    <property type="protein sequence ID" value="KNZ54372.1"/>
    <property type="molecule type" value="Genomic_DNA"/>
</dbReference>
<dbReference type="Proteomes" id="UP000037035">
    <property type="component" value="Unassembled WGS sequence"/>
</dbReference>
<keyword evidence="2" id="KW-1185">Reference proteome</keyword>
<proteinExistence type="predicted"/>
<evidence type="ECO:0000313" key="1">
    <source>
        <dbReference type="EMBL" id="KNZ54372.1"/>
    </source>
</evidence>
<gene>
    <name evidence="1" type="ORF">VP01_2962g2</name>
</gene>
<reference evidence="1 2" key="1">
    <citation type="submission" date="2015-08" db="EMBL/GenBank/DDBJ databases">
        <title>Next Generation Sequencing and Analysis of the Genome of Puccinia sorghi L Schw, the Causal Agent of Maize Common Rust.</title>
        <authorList>
            <person name="Rochi L."/>
            <person name="Burguener G."/>
            <person name="Darino M."/>
            <person name="Turjanski A."/>
            <person name="Kreff E."/>
            <person name="Dieguez M.J."/>
            <person name="Sacco F."/>
        </authorList>
    </citation>
    <scope>NUCLEOTIDE SEQUENCE [LARGE SCALE GENOMIC DNA]</scope>
    <source>
        <strain evidence="1 2">RO10H11247</strain>
    </source>
</reference>
<sequence length="451" mass="50746">MRIGVECFSSKEMPRLETSSRITPEPDQQKSLRELLYSNNLSLFNIKEGPPHQIQPFPTELGSVQIYQLVVGRVKVLEHHQEESVTISNSSSSSSETNTHVCCRTVECYLKKLNLKLVVNDVESGKISIMRTILAGKHSIIIQWYTAKNLAQLPAVDMQKVPGSFCCYSKLFPRVVQPSFDAKSLCRLHSDCAKTSTYANRWSLDDSLAGECCMSTAGRGGNNSPLDWMIVIHETLTRYNVREAHPLDLQASLPQSIHIFLLRLANLRYDFSLVVPVKCETHKHDFKHILDIHPCTMVITSSFHCSISYHNPPLKSASQLAKTIDLRQRCLTYSSGCSFLCHSLHSCETQVCLHFAHSTSLTSMTLAAWAADVGTLSWPQPGPPASVRGLLELFPNEQQCVKCKGSREWRYYVVNFRKWGLKGEGARAPGIKGNHIFMEGEKDGERNHQRQ</sequence>
<evidence type="ECO:0000313" key="2">
    <source>
        <dbReference type="Proteomes" id="UP000037035"/>
    </source>
</evidence>
<dbReference type="AlphaFoldDB" id="A0A0L6V1L4"/>
<name>A0A0L6V1L4_9BASI</name>
<dbReference type="VEuPathDB" id="FungiDB:VP01_2962g2"/>
<comment type="caution">
    <text evidence="1">The sequence shown here is derived from an EMBL/GenBank/DDBJ whole genome shotgun (WGS) entry which is preliminary data.</text>
</comment>
<protein>
    <submittedName>
        <fullName evidence="1">Uncharacterized protein</fullName>
    </submittedName>
</protein>